<keyword evidence="6 12" id="KW-0915">Sodium</keyword>
<keyword evidence="2 12" id="KW-1003">Cell membrane</keyword>
<comment type="subcellular location">
    <subcellularLocation>
        <location evidence="1 12">Cell membrane</location>
        <topology evidence="1 12">Multi-pass membrane protein</topology>
    </subcellularLocation>
</comment>
<dbReference type="GO" id="GO:0140114">
    <property type="term" value="P:cellular detoxification of fluoride"/>
    <property type="evidence" value="ECO:0007669"/>
    <property type="project" value="UniProtKB-UniRule"/>
</dbReference>
<feature type="binding site" evidence="12">
    <location>
        <position position="78"/>
    </location>
    <ligand>
        <name>Na(+)</name>
        <dbReference type="ChEBI" id="CHEBI:29101"/>
        <note>structural</note>
    </ligand>
</feature>
<dbReference type="HAMAP" id="MF_00454">
    <property type="entry name" value="FluC"/>
    <property type="match status" value="1"/>
</dbReference>
<keyword evidence="7 12" id="KW-0406">Ion transport</keyword>
<keyword evidence="3" id="KW-0997">Cell inner membrane</keyword>
<dbReference type="GO" id="GO:0046872">
    <property type="term" value="F:metal ion binding"/>
    <property type="evidence" value="ECO:0007669"/>
    <property type="project" value="UniProtKB-KW"/>
</dbReference>
<keyword evidence="4 12" id="KW-0812">Transmembrane</keyword>
<dbReference type="GO" id="GO:0062054">
    <property type="term" value="F:fluoride channel activity"/>
    <property type="evidence" value="ECO:0007669"/>
    <property type="project" value="UniProtKB-UniRule"/>
</dbReference>
<comment type="similarity">
    <text evidence="10 12">Belongs to the fluoride channel Fluc/FEX (TC 1.A.43) family.</text>
</comment>
<evidence type="ECO:0000256" key="5">
    <source>
        <dbReference type="ARBA" id="ARBA00022989"/>
    </source>
</evidence>
<dbReference type="EMBL" id="JACHXA010000005">
    <property type="protein sequence ID" value="MBB3065687.1"/>
    <property type="molecule type" value="Genomic_DNA"/>
</dbReference>
<dbReference type="AlphaFoldDB" id="A0A839SS36"/>
<dbReference type="GO" id="GO:0005886">
    <property type="term" value="C:plasma membrane"/>
    <property type="evidence" value="ECO:0007669"/>
    <property type="project" value="UniProtKB-SubCell"/>
</dbReference>
<keyword evidence="9 12" id="KW-0407">Ion channel</keyword>
<name>A0A839SS36_9PROT</name>
<comment type="caution">
    <text evidence="13">The sequence shown here is derived from an EMBL/GenBank/DDBJ whole genome shotgun (WGS) entry which is preliminary data.</text>
</comment>
<dbReference type="Pfam" id="PF02537">
    <property type="entry name" value="CRCB"/>
    <property type="match status" value="1"/>
</dbReference>
<evidence type="ECO:0000313" key="14">
    <source>
        <dbReference type="Proteomes" id="UP000581135"/>
    </source>
</evidence>
<evidence type="ECO:0000256" key="11">
    <source>
        <dbReference type="ARBA" id="ARBA00035585"/>
    </source>
</evidence>
<evidence type="ECO:0000256" key="4">
    <source>
        <dbReference type="ARBA" id="ARBA00022692"/>
    </source>
</evidence>
<dbReference type="InterPro" id="IPR003691">
    <property type="entry name" value="FluC"/>
</dbReference>
<dbReference type="PANTHER" id="PTHR28259:SF1">
    <property type="entry name" value="FLUORIDE EXPORT PROTEIN 1-RELATED"/>
    <property type="match status" value="1"/>
</dbReference>
<keyword evidence="5 12" id="KW-1133">Transmembrane helix</keyword>
<feature type="transmembrane region" description="Helical" evidence="12">
    <location>
        <begin position="38"/>
        <end position="59"/>
    </location>
</feature>
<dbReference type="PANTHER" id="PTHR28259">
    <property type="entry name" value="FLUORIDE EXPORT PROTEIN 1-RELATED"/>
    <property type="match status" value="1"/>
</dbReference>
<keyword evidence="12" id="KW-0479">Metal-binding</keyword>
<evidence type="ECO:0000256" key="3">
    <source>
        <dbReference type="ARBA" id="ARBA00022519"/>
    </source>
</evidence>
<evidence type="ECO:0000256" key="6">
    <source>
        <dbReference type="ARBA" id="ARBA00023053"/>
    </source>
</evidence>
<dbReference type="NCBIfam" id="NF010791">
    <property type="entry name" value="PRK14195.1"/>
    <property type="match status" value="1"/>
</dbReference>
<proteinExistence type="inferred from homology"/>
<comment type="function">
    <text evidence="12">Fluoride-specific ion channel. Important for reducing fluoride concentration in the cell, thus reducing its toxicity.</text>
</comment>
<keyword evidence="8 12" id="KW-0472">Membrane</keyword>
<evidence type="ECO:0000313" key="13">
    <source>
        <dbReference type="EMBL" id="MBB3065687.1"/>
    </source>
</evidence>
<feature type="transmembrane region" description="Helical" evidence="12">
    <location>
        <begin position="97"/>
        <end position="121"/>
    </location>
</feature>
<evidence type="ECO:0000256" key="8">
    <source>
        <dbReference type="ARBA" id="ARBA00023136"/>
    </source>
</evidence>
<protein>
    <recommendedName>
        <fullName evidence="12">Fluoride-specific ion channel FluC</fullName>
    </recommendedName>
</protein>
<dbReference type="NCBIfam" id="TIGR00494">
    <property type="entry name" value="crcB"/>
    <property type="match status" value="1"/>
</dbReference>
<evidence type="ECO:0000256" key="1">
    <source>
        <dbReference type="ARBA" id="ARBA00004651"/>
    </source>
</evidence>
<feature type="transmembrane region" description="Helical" evidence="12">
    <location>
        <begin position="71"/>
        <end position="91"/>
    </location>
</feature>
<feature type="binding site" evidence="12">
    <location>
        <position position="75"/>
    </location>
    <ligand>
        <name>Na(+)</name>
        <dbReference type="ChEBI" id="CHEBI:29101"/>
        <note>structural</note>
    </ligand>
</feature>
<reference evidence="13 14" key="1">
    <citation type="submission" date="2020-08" db="EMBL/GenBank/DDBJ databases">
        <title>Genomic Encyclopedia of Type Strains, Phase III (KMG-III): the genomes of soil and plant-associated and newly described type strains.</title>
        <authorList>
            <person name="Whitman W."/>
        </authorList>
    </citation>
    <scope>NUCLEOTIDE SEQUENCE [LARGE SCALE GENOMIC DNA]</scope>
    <source>
        <strain evidence="13 14">CECT 8803</strain>
    </source>
</reference>
<organism evidence="13 14">
    <name type="scientific">Limibacillus halophilus</name>
    <dbReference type="NCBI Taxonomy" id="1579333"/>
    <lineage>
        <taxon>Bacteria</taxon>
        <taxon>Pseudomonadati</taxon>
        <taxon>Pseudomonadota</taxon>
        <taxon>Alphaproteobacteria</taxon>
        <taxon>Rhodospirillales</taxon>
        <taxon>Rhodovibrionaceae</taxon>
        <taxon>Limibacillus</taxon>
    </lineage>
</organism>
<evidence type="ECO:0000256" key="12">
    <source>
        <dbReference type="HAMAP-Rule" id="MF_00454"/>
    </source>
</evidence>
<keyword evidence="14" id="KW-1185">Reference proteome</keyword>
<evidence type="ECO:0000256" key="7">
    <source>
        <dbReference type="ARBA" id="ARBA00023065"/>
    </source>
</evidence>
<sequence>MKIVLAVAAGGALGAVARYYSAGFVGRLIGLDFPSGTLVVNILGSFLMGLLVELSALAWSPSPELRAMIAVGFLGAFTTFSTFSLDAVLLLQRGQVLSAGAYVLLSVFLSIGGFVLGLYLVRSLLA</sequence>
<dbReference type="RefSeq" id="WP_183416520.1">
    <property type="nucleotide sequence ID" value="NZ_JACHXA010000005.1"/>
</dbReference>
<comment type="catalytic activity">
    <reaction evidence="11">
        <text>fluoride(in) = fluoride(out)</text>
        <dbReference type="Rhea" id="RHEA:76159"/>
        <dbReference type="ChEBI" id="CHEBI:17051"/>
    </reaction>
    <physiologicalReaction direction="left-to-right" evidence="11">
        <dbReference type="Rhea" id="RHEA:76160"/>
    </physiologicalReaction>
</comment>
<evidence type="ECO:0000256" key="9">
    <source>
        <dbReference type="ARBA" id="ARBA00023303"/>
    </source>
</evidence>
<evidence type="ECO:0000256" key="10">
    <source>
        <dbReference type="ARBA" id="ARBA00035120"/>
    </source>
</evidence>
<dbReference type="Proteomes" id="UP000581135">
    <property type="component" value="Unassembled WGS sequence"/>
</dbReference>
<keyword evidence="12" id="KW-0813">Transport</keyword>
<comment type="activity regulation">
    <text evidence="12">Na(+) is not transported, but it plays an essential structural role and its presence is essential for fluoride channel function.</text>
</comment>
<gene>
    <name evidence="12" type="primary">fluC</name>
    <name evidence="12" type="synonym">crcB</name>
    <name evidence="13" type="ORF">FHR98_001983</name>
</gene>
<accession>A0A839SS36</accession>
<evidence type="ECO:0000256" key="2">
    <source>
        <dbReference type="ARBA" id="ARBA00022475"/>
    </source>
</evidence>